<dbReference type="Proteomes" id="UP000028294">
    <property type="component" value="Chromosome"/>
</dbReference>
<evidence type="ECO:0000313" key="1">
    <source>
        <dbReference type="EMBL" id="QCQ37979.1"/>
    </source>
</evidence>
<gene>
    <name evidence="1" type="ORF">IA74_018775</name>
</gene>
<proteinExistence type="predicted"/>
<dbReference type="EMBL" id="CP036553">
    <property type="protein sequence ID" value="QCQ37979.1"/>
    <property type="molecule type" value="Genomic_DNA"/>
</dbReference>
<dbReference type="AlphaFoldDB" id="A0AAP9D0N1"/>
<name>A0AAP9D0N1_BACFG</name>
<evidence type="ECO:0000313" key="2">
    <source>
        <dbReference type="Proteomes" id="UP000028294"/>
    </source>
</evidence>
<accession>A0AAP9D0N1</accession>
<reference evidence="1 2" key="1">
    <citation type="submission" date="2019-03" db="EMBL/GenBank/DDBJ databases">
        <title>Complete genome assembly of MDR B. fragilis.</title>
        <authorList>
            <person name="Sydenham T.V."/>
            <person name="Hasman H."/>
            <person name="Justesen U.S."/>
        </authorList>
    </citation>
    <scope>NUCLEOTIDE SEQUENCE [LARGE SCALE GENOMIC DNA]</scope>
    <source>
        <strain evidence="1 2">DCMOUH0067B</strain>
    </source>
</reference>
<dbReference type="RefSeq" id="WP_137569143.1">
    <property type="nucleotide sequence ID" value="NZ_CP036553.1"/>
</dbReference>
<protein>
    <submittedName>
        <fullName evidence="1">Uncharacterized protein</fullName>
    </submittedName>
</protein>
<sequence>MNIIIKSEKIQELEVIVDEHYNKEVLPIYLKKYGVGILQIMDREIQEMKRYLIYEYIMQCLKEQEPEVDTEYLN</sequence>
<organism evidence="1 2">
    <name type="scientific">Bacteroides fragilis</name>
    <dbReference type="NCBI Taxonomy" id="817"/>
    <lineage>
        <taxon>Bacteria</taxon>
        <taxon>Pseudomonadati</taxon>
        <taxon>Bacteroidota</taxon>
        <taxon>Bacteroidia</taxon>
        <taxon>Bacteroidales</taxon>
        <taxon>Bacteroidaceae</taxon>
        <taxon>Bacteroides</taxon>
    </lineage>
</organism>